<evidence type="ECO:0000313" key="1">
    <source>
        <dbReference type="Proteomes" id="UP001652625"/>
    </source>
</evidence>
<name>A0ABM4BYZ1_HYDVU</name>
<dbReference type="RefSeq" id="XP_065654476.1">
    <property type="nucleotide sequence ID" value="XM_065798404.1"/>
</dbReference>
<reference evidence="2" key="1">
    <citation type="submission" date="2025-08" db="UniProtKB">
        <authorList>
            <consortium name="RefSeq"/>
        </authorList>
    </citation>
    <scope>IDENTIFICATION</scope>
</reference>
<gene>
    <name evidence="2" type="primary">LOC136081118</name>
</gene>
<proteinExistence type="predicted"/>
<sequence>MDNQSASGCSMKTYQISSRVHKPVEKYVESSLESGFYLLFFKEENLYEVISSNSTLLPNNLSFNEVTENQEIMLKPDILAIVISKSRYMKDMEVYKKRMELKISKGFDVVNDSFSFLNKSINESLLSNLKPICQTDINYEESDDSLSSVDLEMDSQIKNPKKKVESVTKPLPTLDVLLQNDLLKLQLKAQKKILLELKSIKKLLKKEKIIPVADEAIPNHYPVMFNGEDLVLLGERNMEVTKFAICVARKLFTDDELKTHNLFKQRESGRPSLSPCLHILT</sequence>
<evidence type="ECO:0000313" key="2">
    <source>
        <dbReference type="RefSeq" id="XP_065654476.1"/>
    </source>
</evidence>
<organism evidence="1 2">
    <name type="scientific">Hydra vulgaris</name>
    <name type="common">Hydra</name>
    <name type="synonym">Hydra attenuata</name>
    <dbReference type="NCBI Taxonomy" id="6087"/>
    <lineage>
        <taxon>Eukaryota</taxon>
        <taxon>Metazoa</taxon>
        <taxon>Cnidaria</taxon>
        <taxon>Hydrozoa</taxon>
        <taxon>Hydroidolina</taxon>
        <taxon>Anthoathecata</taxon>
        <taxon>Aplanulata</taxon>
        <taxon>Hydridae</taxon>
        <taxon>Hydra</taxon>
    </lineage>
</organism>
<keyword evidence="1" id="KW-1185">Reference proteome</keyword>
<accession>A0ABM4BYZ1</accession>
<dbReference type="Proteomes" id="UP001652625">
    <property type="component" value="Chromosome 06"/>
</dbReference>
<protein>
    <submittedName>
        <fullName evidence="2">Uncharacterized protein LOC136081118</fullName>
    </submittedName>
</protein>
<dbReference type="GeneID" id="136081118"/>